<evidence type="ECO:0000313" key="4">
    <source>
        <dbReference type="Proteomes" id="UP000008281"/>
    </source>
</evidence>
<dbReference type="OrthoDB" id="5811956at2759"/>
<evidence type="ECO:0000313" key="3">
    <source>
        <dbReference type="EMBL" id="EFO86673.1"/>
    </source>
</evidence>
<dbReference type="HOGENOM" id="CLU_2017203_0_0_1"/>
<organism evidence="4">
    <name type="scientific">Caenorhabditis remanei</name>
    <name type="common">Caenorhabditis vulgaris</name>
    <dbReference type="NCBI Taxonomy" id="31234"/>
    <lineage>
        <taxon>Eukaryota</taxon>
        <taxon>Metazoa</taxon>
        <taxon>Ecdysozoa</taxon>
        <taxon>Nematoda</taxon>
        <taxon>Chromadorea</taxon>
        <taxon>Rhabditida</taxon>
        <taxon>Rhabditina</taxon>
        <taxon>Rhabditomorpha</taxon>
        <taxon>Rhabditoidea</taxon>
        <taxon>Rhabditidae</taxon>
        <taxon>Peloderinae</taxon>
        <taxon>Caenorhabditis</taxon>
    </lineage>
</organism>
<evidence type="ECO:0000256" key="2">
    <source>
        <dbReference type="SAM" id="SignalP"/>
    </source>
</evidence>
<dbReference type="InParanoid" id="E3LZF0"/>
<dbReference type="EMBL" id="DS268419">
    <property type="protein sequence ID" value="EFO86673.1"/>
    <property type="molecule type" value="Genomic_DNA"/>
</dbReference>
<dbReference type="FunCoup" id="E3LZF0">
    <property type="interactions" value="1086"/>
</dbReference>
<feature type="compositionally biased region" description="Basic residues" evidence="1">
    <location>
        <begin position="117"/>
        <end position="127"/>
    </location>
</feature>
<feature type="compositionally biased region" description="Basic and acidic residues" evidence="1">
    <location>
        <begin position="103"/>
        <end position="116"/>
    </location>
</feature>
<accession>E3LZF0</accession>
<name>E3LZF0_CAERE</name>
<protein>
    <submittedName>
        <fullName evidence="3">Uncharacterized protein</fullName>
    </submittedName>
</protein>
<reference evidence="3" key="1">
    <citation type="submission" date="2007-07" db="EMBL/GenBank/DDBJ databases">
        <title>PCAP assembly of the Caenorhabditis remanei genome.</title>
        <authorList>
            <consortium name="The Caenorhabditis remanei Sequencing Consortium"/>
            <person name="Wilson R.K."/>
        </authorList>
    </citation>
    <scope>NUCLEOTIDE SEQUENCE [LARGE SCALE GENOMIC DNA]</scope>
    <source>
        <strain evidence="3">PB4641</strain>
    </source>
</reference>
<keyword evidence="2" id="KW-0732">Signal</keyword>
<sequence length="138" mass="15633">MLLELILLGLVAYLLLAWHRKEVEKVSHFNKFINQTLKFKGGEGLGAAGPILEELENVVFKIIDIFKKQANSTSTSKRGSTKNTTPMFAEEASTQRSSPRIAQIEKFESVRQPREKSRSKHHSRHRSKMDSALKAAQK</sequence>
<feature type="region of interest" description="Disordered" evidence="1">
    <location>
        <begin position="70"/>
        <end position="138"/>
    </location>
</feature>
<dbReference type="OMA" id="WHRKEVE"/>
<proteinExistence type="predicted"/>
<dbReference type="Proteomes" id="UP000008281">
    <property type="component" value="Unassembled WGS sequence"/>
</dbReference>
<evidence type="ECO:0000256" key="1">
    <source>
        <dbReference type="SAM" id="MobiDB-lite"/>
    </source>
</evidence>
<dbReference type="STRING" id="31234.E3LZF0"/>
<dbReference type="eggNOG" id="KOG2319">
    <property type="taxonomic scope" value="Eukaryota"/>
</dbReference>
<dbReference type="AlphaFoldDB" id="E3LZF0"/>
<feature type="chain" id="PRO_5003174853" evidence="2">
    <location>
        <begin position="18"/>
        <end position="138"/>
    </location>
</feature>
<feature type="compositionally biased region" description="Polar residues" evidence="1">
    <location>
        <begin position="70"/>
        <end position="100"/>
    </location>
</feature>
<keyword evidence="4" id="KW-1185">Reference proteome</keyword>
<gene>
    <name evidence="3" type="ORF">CRE_04611</name>
</gene>
<feature type="signal peptide" evidence="2">
    <location>
        <begin position="1"/>
        <end position="17"/>
    </location>
</feature>